<feature type="transmembrane region" description="Helical" evidence="2">
    <location>
        <begin position="12"/>
        <end position="33"/>
    </location>
</feature>
<feature type="compositionally biased region" description="Basic and acidic residues" evidence="1">
    <location>
        <begin position="333"/>
        <end position="342"/>
    </location>
</feature>
<reference evidence="3 4" key="2">
    <citation type="submission" date="2016-08" db="EMBL/GenBank/DDBJ databases">
        <title>Pervasive Adenine N6-methylation of Active Genes in Fungi.</title>
        <authorList>
            <consortium name="DOE Joint Genome Institute"/>
            <person name="Mondo S.J."/>
            <person name="Dannebaum R.O."/>
            <person name="Kuo R.C."/>
            <person name="Labutti K."/>
            <person name="Haridas S."/>
            <person name="Kuo A."/>
            <person name="Salamov A."/>
            <person name="Ahrendt S.R."/>
            <person name="Lipzen A."/>
            <person name="Sullivan W."/>
            <person name="Andreopoulos W.B."/>
            <person name="Clum A."/>
            <person name="Lindquist E."/>
            <person name="Daum C."/>
            <person name="Ramamoorthy G.K."/>
            <person name="Gryganskyi A."/>
            <person name="Culley D."/>
            <person name="Magnuson J.K."/>
            <person name="James T.Y."/>
            <person name="O'Malley M.A."/>
            <person name="Stajich J.E."/>
            <person name="Spatafora J.W."/>
            <person name="Visel A."/>
            <person name="Grigoriev I.V."/>
        </authorList>
    </citation>
    <scope>NUCLEOTIDE SEQUENCE [LARGE SCALE GENOMIC DNA]</scope>
    <source>
        <strain evidence="4">finn</strain>
    </source>
</reference>
<dbReference type="OrthoDB" id="2142474at2759"/>
<feature type="region of interest" description="Disordered" evidence="1">
    <location>
        <begin position="276"/>
        <end position="370"/>
    </location>
</feature>
<keyword evidence="2" id="KW-1133">Transmembrane helix</keyword>
<sequence length="389" mass="45543">MTASSFTHKLLVVIQSLTAPVSISYFYWALIVLILHRKNWSTPSVLIAMIHWIFSSLSSIFYMMGNYYDNYDENNASKGVWLMSQVLYTCFKYSAQIVGDWYPMLLIINQDKTCRYIKITCMLINISKLMYMGLYIFTPFTTNSEMKSPDFYEKRHLILILISFTTIFYHATIFYNIRTRFCLKYKEIMRNQSFLTKFRRISQYRIMISSGYILCSIPFVIFYTFLILFDKRIGNSSGEYARNTFFNVPYYIIYIDQILLKNLVVVKPTSNAPPPYLYNRNSASSANSETGSKVEDHATQLPHSDTNDARPQVTKRPMLFNNWSAPEGWGKPEYIKPSEKTPVENQNQQQSKQQTQSSISSPKQNQPISFQFTQQQTLKMQNSFQQQQK</sequence>
<feature type="transmembrane region" description="Helical" evidence="2">
    <location>
        <begin position="157"/>
        <end position="177"/>
    </location>
</feature>
<keyword evidence="4" id="KW-1185">Reference proteome</keyword>
<evidence type="ECO:0000313" key="3">
    <source>
        <dbReference type="EMBL" id="ORX44131.1"/>
    </source>
</evidence>
<evidence type="ECO:0000256" key="1">
    <source>
        <dbReference type="SAM" id="MobiDB-lite"/>
    </source>
</evidence>
<feature type="transmembrane region" description="Helical" evidence="2">
    <location>
        <begin position="45"/>
        <end position="65"/>
    </location>
</feature>
<feature type="transmembrane region" description="Helical" evidence="2">
    <location>
        <begin position="116"/>
        <end position="137"/>
    </location>
</feature>
<gene>
    <name evidence="3" type="ORF">BCR36DRAFT_406490</name>
</gene>
<organism evidence="3 4">
    <name type="scientific">Piromyces finnis</name>
    <dbReference type="NCBI Taxonomy" id="1754191"/>
    <lineage>
        <taxon>Eukaryota</taxon>
        <taxon>Fungi</taxon>
        <taxon>Fungi incertae sedis</taxon>
        <taxon>Chytridiomycota</taxon>
        <taxon>Chytridiomycota incertae sedis</taxon>
        <taxon>Neocallimastigomycetes</taxon>
        <taxon>Neocallimastigales</taxon>
        <taxon>Neocallimastigaceae</taxon>
        <taxon>Piromyces</taxon>
    </lineage>
</organism>
<feature type="compositionally biased region" description="Low complexity" evidence="1">
    <location>
        <begin position="346"/>
        <end position="364"/>
    </location>
</feature>
<protein>
    <submittedName>
        <fullName evidence="3">Uncharacterized protein</fullName>
    </submittedName>
</protein>
<proteinExistence type="predicted"/>
<evidence type="ECO:0000256" key="2">
    <source>
        <dbReference type="SAM" id="Phobius"/>
    </source>
</evidence>
<dbReference type="EMBL" id="MCFH01000047">
    <property type="protein sequence ID" value="ORX44131.1"/>
    <property type="molecule type" value="Genomic_DNA"/>
</dbReference>
<accession>A0A1Y1UZR7</accession>
<feature type="transmembrane region" description="Helical" evidence="2">
    <location>
        <begin position="206"/>
        <end position="229"/>
    </location>
</feature>
<comment type="caution">
    <text evidence="3">The sequence shown here is derived from an EMBL/GenBank/DDBJ whole genome shotgun (WGS) entry which is preliminary data.</text>
</comment>
<dbReference type="STRING" id="1754191.A0A1Y1UZR7"/>
<name>A0A1Y1UZR7_9FUNG</name>
<evidence type="ECO:0000313" key="4">
    <source>
        <dbReference type="Proteomes" id="UP000193719"/>
    </source>
</evidence>
<dbReference type="Proteomes" id="UP000193719">
    <property type="component" value="Unassembled WGS sequence"/>
</dbReference>
<keyword evidence="2" id="KW-0472">Membrane</keyword>
<keyword evidence="2" id="KW-0812">Transmembrane</keyword>
<feature type="compositionally biased region" description="Polar residues" evidence="1">
    <location>
        <begin position="279"/>
        <end position="291"/>
    </location>
</feature>
<reference evidence="3 4" key="1">
    <citation type="submission" date="2016-08" db="EMBL/GenBank/DDBJ databases">
        <title>Genomes of anaerobic fungi encode conserved fungal cellulosomes for biomass hydrolysis.</title>
        <authorList>
            <consortium name="DOE Joint Genome Institute"/>
            <person name="Haitjema C.H."/>
            <person name="Gilmore S.P."/>
            <person name="Henske J.K."/>
            <person name="Solomon K.V."/>
            <person name="De Groot R."/>
            <person name="Kuo A."/>
            <person name="Mondo S.J."/>
            <person name="Salamov A.A."/>
            <person name="Labutti K."/>
            <person name="Zhao Z."/>
            <person name="Chiniquy J."/>
            <person name="Barry K."/>
            <person name="Brewer H.M."/>
            <person name="Purvine S.O."/>
            <person name="Wright A.T."/>
            <person name="Boxma B."/>
            <person name="Van Alen T."/>
            <person name="Hackstein J.H."/>
            <person name="Baker S.E."/>
            <person name="Grigoriev I.V."/>
            <person name="O'Malley M.A."/>
        </authorList>
    </citation>
    <scope>NUCLEOTIDE SEQUENCE [LARGE SCALE GENOMIC DNA]</scope>
    <source>
        <strain evidence="4">finn</strain>
    </source>
</reference>
<dbReference type="AlphaFoldDB" id="A0A1Y1UZR7"/>